<evidence type="ECO:0000256" key="3">
    <source>
        <dbReference type="ARBA" id="ARBA00022603"/>
    </source>
</evidence>
<evidence type="ECO:0000313" key="13">
    <source>
        <dbReference type="Proteomes" id="UP001219933"/>
    </source>
</evidence>
<feature type="binding site" evidence="8">
    <location>
        <position position="271"/>
    </location>
    <ligand>
        <name>S-adenosyl-L-methionine</name>
        <dbReference type="ChEBI" id="CHEBI:59789"/>
    </ligand>
</feature>
<evidence type="ECO:0000256" key="9">
    <source>
        <dbReference type="SAM" id="MobiDB-lite"/>
    </source>
</evidence>
<reference evidence="12" key="1">
    <citation type="submission" date="2023-03" db="EMBL/GenBank/DDBJ databases">
        <title>Mating type loci evolution in Malassezia.</title>
        <authorList>
            <person name="Coelho M.A."/>
        </authorList>
    </citation>
    <scope>NUCLEOTIDE SEQUENCE</scope>
    <source>
        <strain evidence="12">CBS 11721</strain>
    </source>
</reference>
<dbReference type="GO" id="GO:0005759">
    <property type="term" value="C:mitochondrial matrix"/>
    <property type="evidence" value="ECO:0007669"/>
    <property type="project" value="UniProtKB-SubCell"/>
</dbReference>
<evidence type="ECO:0000313" key="12">
    <source>
        <dbReference type="EMBL" id="WFD36628.1"/>
    </source>
</evidence>
<keyword evidence="2 8" id="KW-0963">Cytoplasm</keyword>
<dbReference type="EMBL" id="CP119881">
    <property type="protein sequence ID" value="WFD36628.1"/>
    <property type="molecule type" value="Genomic_DNA"/>
</dbReference>
<feature type="binding site" evidence="8">
    <location>
        <begin position="336"/>
        <end position="337"/>
    </location>
    <ligand>
        <name>S-adenosyl-L-methionine</name>
        <dbReference type="ChEBI" id="CHEBI:59789"/>
    </ligand>
</feature>
<dbReference type="GO" id="GO:0002939">
    <property type="term" value="P:tRNA N1-guanine methylation"/>
    <property type="evidence" value="ECO:0007669"/>
    <property type="project" value="TreeGrafter"/>
</dbReference>
<dbReference type="Pfam" id="PF02475">
    <property type="entry name" value="TRM5-TYW2_MTfase"/>
    <property type="match status" value="1"/>
</dbReference>
<dbReference type="Proteomes" id="UP001219933">
    <property type="component" value="Chromosome 5"/>
</dbReference>
<feature type="region of interest" description="Disordered" evidence="9">
    <location>
        <begin position="351"/>
        <end position="430"/>
    </location>
</feature>
<accession>A0AAF0J7V9</accession>
<dbReference type="SUPFAM" id="SSF53335">
    <property type="entry name" value="S-adenosyl-L-methionine-dependent methyltransferases"/>
    <property type="match status" value="1"/>
</dbReference>
<comment type="subcellular location">
    <subcellularLocation>
        <location evidence="8">Mitochondrion matrix</location>
    </subcellularLocation>
    <subcellularLocation>
        <location evidence="8">Nucleus</location>
    </subcellularLocation>
    <subcellularLocation>
        <location evidence="8">Cytoplasm</location>
    </subcellularLocation>
    <text evidence="8">Predominantly in the mitochondria and in the nucleus.</text>
</comment>
<organism evidence="12 13">
    <name type="scientific">Malassezia cuniculi</name>
    <dbReference type="NCBI Taxonomy" id="948313"/>
    <lineage>
        <taxon>Eukaryota</taxon>
        <taxon>Fungi</taxon>
        <taxon>Dikarya</taxon>
        <taxon>Basidiomycota</taxon>
        <taxon>Ustilaginomycotina</taxon>
        <taxon>Malasseziomycetes</taxon>
        <taxon>Malasseziales</taxon>
        <taxon>Malasseziaceae</taxon>
        <taxon>Malassezia</taxon>
    </lineage>
</organism>
<feature type="domain" description="TRM5/TYW2-like methyltransferase" evidence="10">
    <location>
        <begin position="246"/>
        <end position="340"/>
    </location>
</feature>
<keyword evidence="6 8" id="KW-0819">tRNA processing</keyword>
<dbReference type="InterPro" id="IPR056744">
    <property type="entry name" value="TRM5/TYW2-like_N"/>
</dbReference>
<feature type="region of interest" description="Disordered" evidence="9">
    <location>
        <begin position="1"/>
        <end position="34"/>
    </location>
</feature>
<dbReference type="PANTHER" id="PTHR23245">
    <property type="entry name" value="TRNA METHYLTRANSFERASE"/>
    <property type="match status" value="1"/>
</dbReference>
<evidence type="ECO:0000256" key="6">
    <source>
        <dbReference type="ARBA" id="ARBA00022694"/>
    </source>
</evidence>
<feature type="domain" description="TRM5/TYW2-like N-terminal" evidence="11">
    <location>
        <begin position="163"/>
        <end position="240"/>
    </location>
</feature>
<dbReference type="Pfam" id="PF25133">
    <property type="entry name" value="TYW2_N_2"/>
    <property type="match status" value="1"/>
</dbReference>
<feature type="binding site" evidence="8">
    <location>
        <begin position="309"/>
        <end position="310"/>
    </location>
    <ligand>
        <name>S-adenosyl-L-methionine</name>
        <dbReference type="ChEBI" id="CHEBI:59789"/>
    </ligand>
</feature>
<dbReference type="GO" id="GO:0070901">
    <property type="term" value="P:mitochondrial tRNA methylation"/>
    <property type="evidence" value="ECO:0007669"/>
    <property type="project" value="TreeGrafter"/>
</dbReference>
<comment type="similarity">
    <text evidence="8">Belongs to the TRM5 / TYW2 family.</text>
</comment>
<sequence>MRVPARDDRLEPSENVPRLPLLRASNAAPDAPPLLSHAQAGVEMQERAASDERLAEAEKAAQLAALSDLKHALTKTLPLLGVRLAARDASALAAHAAVQPHVFRSRRTKHIMPDTADPARRILQLGIMSADELPTEALDAIREAGGELVPHHVVLDWDYWTVDQILRAVLPAELEEGAPSAYSAIGHIAHVNLREEYLAYRYLIGQVILEKTPRIETVVNKLDTIDTEFRVFAMELLAGRPDYYAVVSESGCEFELDFRAVYWNSRLHTEHARIISKFKQNQVIADVMAGIGPFAVPAAKRLCWVLANDLNPTCYEGLLANSARNNARRVESSCMDGRAFIEHAVNRAWDASFPSRPSEEEQQSGRSRRKAQRARTKAAEGAAKDTAGAAGPQGQPDAQNEPAGQPGATGGPEAAGQGDAQASVGAAPSAQTQLVPGPRRLIDHFVMNLPATAIEFLDAFRGVYTRLEARVGSALAEELQSRANDSEVEPLPMVHVHCFTKALDAPGEDICERASDALGLGKGERLVPPGKDNATPDLSLHLVRSVAPNKDMYCLSFRLPRSVLFA</sequence>
<keyword evidence="5 8" id="KW-0949">S-adenosyl-L-methionine</keyword>
<keyword evidence="8" id="KW-0496">Mitochondrion</keyword>
<feature type="compositionally biased region" description="Low complexity" evidence="9">
    <location>
        <begin position="379"/>
        <end position="399"/>
    </location>
</feature>
<evidence type="ECO:0000256" key="7">
    <source>
        <dbReference type="ARBA" id="ARBA00047783"/>
    </source>
</evidence>
<feature type="compositionally biased region" description="Basic and acidic residues" evidence="9">
    <location>
        <begin position="1"/>
        <end position="12"/>
    </location>
</feature>
<dbReference type="AlphaFoldDB" id="A0AAF0J7V9"/>
<dbReference type="FunFam" id="3.30.300.110:FF:000001">
    <property type="entry name" value="tRNA (guanine(37)-N1)-methyltransferase"/>
    <property type="match status" value="1"/>
</dbReference>
<dbReference type="Gene3D" id="3.30.300.110">
    <property type="entry name" value="Met-10+ protein-like domains"/>
    <property type="match status" value="1"/>
</dbReference>
<evidence type="ECO:0000259" key="10">
    <source>
        <dbReference type="Pfam" id="PF02475"/>
    </source>
</evidence>
<comment type="function">
    <text evidence="8">Specifically methylates the N1 position of guanosine-37 in various cytoplasmic and mitochondrial tRNAs. Methylation is not dependent on the nature of the nucleoside 5' of the target nucleoside. This is the first step in the biosynthesis of wybutosine (yW), a modified base adjacent to the anticodon of tRNAs and required for accurate decoding.</text>
</comment>
<comment type="subunit">
    <text evidence="8">Monomer.</text>
</comment>
<keyword evidence="13" id="KW-1185">Reference proteome</keyword>
<dbReference type="InterPro" id="IPR056743">
    <property type="entry name" value="TRM5-TYW2-like_MTfase"/>
</dbReference>
<evidence type="ECO:0000256" key="5">
    <source>
        <dbReference type="ARBA" id="ARBA00022691"/>
    </source>
</evidence>
<evidence type="ECO:0000256" key="2">
    <source>
        <dbReference type="ARBA" id="ARBA00022490"/>
    </source>
</evidence>
<keyword evidence="8" id="KW-0539">Nucleus</keyword>
<feature type="binding site" evidence="8">
    <location>
        <position position="448"/>
    </location>
    <ligand>
        <name>S-adenosyl-L-methionine</name>
        <dbReference type="ChEBI" id="CHEBI:59789"/>
    </ligand>
</feature>
<feature type="compositionally biased region" description="Basic residues" evidence="9">
    <location>
        <begin position="366"/>
        <end position="376"/>
    </location>
</feature>
<evidence type="ECO:0000256" key="1">
    <source>
        <dbReference type="ARBA" id="ARBA00009775"/>
    </source>
</evidence>
<name>A0AAF0J7V9_9BASI</name>
<evidence type="ECO:0000259" key="11">
    <source>
        <dbReference type="Pfam" id="PF25133"/>
    </source>
</evidence>
<dbReference type="Gene3D" id="3.40.50.150">
    <property type="entry name" value="Vaccinia Virus protein VP39"/>
    <property type="match status" value="1"/>
</dbReference>
<dbReference type="PANTHER" id="PTHR23245:SF36">
    <property type="entry name" value="TRNA (GUANINE(37)-N1)-METHYLTRANSFERASE"/>
    <property type="match status" value="1"/>
</dbReference>
<keyword evidence="3 8" id="KW-0489">Methyltransferase</keyword>
<proteinExistence type="inferred from homology"/>
<evidence type="ECO:0000256" key="4">
    <source>
        <dbReference type="ARBA" id="ARBA00022679"/>
    </source>
</evidence>
<gene>
    <name evidence="8 12" type="primary">TRM5</name>
    <name evidence="12" type="ORF">MCUN1_003513</name>
</gene>
<evidence type="ECO:0000256" key="8">
    <source>
        <dbReference type="HAMAP-Rule" id="MF_03152"/>
    </source>
</evidence>
<comment type="catalytic activity">
    <reaction evidence="7 8">
        <text>guanosine(37) in tRNA + S-adenosyl-L-methionine = N(1)-methylguanosine(37) in tRNA + S-adenosyl-L-homocysteine + H(+)</text>
        <dbReference type="Rhea" id="RHEA:36899"/>
        <dbReference type="Rhea" id="RHEA-COMP:10145"/>
        <dbReference type="Rhea" id="RHEA-COMP:10147"/>
        <dbReference type="ChEBI" id="CHEBI:15378"/>
        <dbReference type="ChEBI" id="CHEBI:57856"/>
        <dbReference type="ChEBI" id="CHEBI:59789"/>
        <dbReference type="ChEBI" id="CHEBI:73542"/>
        <dbReference type="ChEBI" id="CHEBI:74269"/>
        <dbReference type="EC" id="2.1.1.228"/>
    </reaction>
</comment>
<protein>
    <recommendedName>
        <fullName evidence="8">tRNA (guanine(37)-N1)-methyltransferase</fullName>
        <ecNumber evidence="8">2.1.1.228</ecNumber>
    </recommendedName>
    <alternativeName>
        <fullName evidence="8">M1G-methyltransferase</fullName>
    </alternativeName>
    <alternativeName>
        <fullName evidence="8">tRNA [GM37] methyltransferase</fullName>
    </alternativeName>
    <alternativeName>
        <fullName evidence="8">tRNA methyltransferase 5</fullName>
    </alternativeName>
</protein>
<dbReference type="GO" id="GO:0005634">
    <property type="term" value="C:nucleus"/>
    <property type="evidence" value="ECO:0007669"/>
    <property type="project" value="UniProtKB-SubCell"/>
</dbReference>
<dbReference type="HAMAP" id="MF_03152">
    <property type="entry name" value="TRM5"/>
    <property type="match status" value="1"/>
</dbReference>
<dbReference type="InterPro" id="IPR025792">
    <property type="entry name" value="tRNA_Gua_MeTrfase_euk"/>
</dbReference>
<keyword evidence="4 8" id="KW-0808">Transferase</keyword>
<dbReference type="InterPro" id="IPR029063">
    <property type="entry name" value="SAM-dependent_MTases_sf"/>
</dbReference>
<comment type="similarity">
    <text evidence="1">Belongs to the class I-like SAM-binding methyltransferase superfamily. TRM5/TYW2 family.</text>
</comment>
<dbReference type="GO" id="GO:0052906">
    <property type="term" value="F:tRNA (guanine(37)-N1)-methyltransferase activity"/>
    <property type="evidence" value="ECO:0007669"/>
    <property type="project" value="UniProtKB-UniRule"/>
</dbReference>
<dbReference type="EC" id="2.1.1.228" evidence="8"/>